<protein>
    <submittedName>
        <fullName evidence="8">ParA/MinD ATPase like</fullName>
    </submittedName>
</protein>
<dbReference type="PANTHER" id="PTHR42961:SF2">
    <property type="entry name" value="IRON-SULFUR PROTEIN NUBPL"/>
    <property type="match status" value="1"/>
</dbReference>
<keyword evidence="5" id="KW-0408">Iron</keyword>
<keyword evidence="9" id="KW-1185">Reference proteome</keyword>
<keyword evidence="2" id="KW-0479">Metal-binding</keyword>
<accession>A0ABN7APT3</accession>
<dbReference type="Pfam" id="PF10609">
    <property type="entry name" value="ParA"/>
    <property type="match status" value="1"/>
</dbReference>
<keyword evidence="1" id="KW-0004">4Fe-4S</keyword>
<comment type="similarity">
    <text evidence="7">Belongs to the Mrp/NBP35 ATP-binding proteins family.</text>
</comment>
<gene>
    <name evidence="8" type="ORF">NTJ_06126</name>
</gene>
<keyword evidence="6" id="KW-0411">Iron-sulfur</keyword>
<keyword evidence="3" id="KW-0547">Nucleotide-binding</keyword>
<evidence type="ECO:0000256" key="6">
    <source>
        <dbReference type="ARBA" id="ARBA00023014"/>
    </source>
</evidence>
<name>A0ABN7APT3_9HEMI</name>
<dbReference type="InterPro" id="IPR033756">
    <property type="entry name" value="YlxH/NBP35"/>
</dbReference>
<dbReference type="InterPro" id="IPR027417">
    <property type="entry name" value="P-loop_NTPase"/>
</dbReference>
<evidence type="ECO:0000256" key="4">
    <source>
        <dbReference type="ARBA" id="ARBA00022840"/>
    </source>
</evidence>
<evidence type="ECO:0000256" key="2">
    <source>
        <dbReference type="ARBA" id="ARBA00022723"/>
    </source>
</evidence>
<dbReference type="Proteomes" id="UP001307889">
    <property type="component" value="Chromosome 4"/>
</dbReference>
<dbReference type="PANTHER" id="PTHR42961">
    <property type="entry name" value="IRON-SULFUR PROTEIN NUBPL"/>
    <property type="match status" value="1"/>
</dbReference>
<evidence type="ECO:0000256" key="5">
    <source>
        <dbReference type="ARBA" id="ARBA00023004"/>
    </source>
</evidence>
<evidence type="ECO:0000256" key="1">
    <source>
        <dbReference type="ARBA" id="ARBA00022485"/>
    </source>
</evidence>
<keyword evidence="4" id="KW-0067">ATP-binding</keyword>
<dbReference type="CDD" id="cd02037">
    <property type="entry name" value="Mrp_NBP35"/>
    <property type="match status" value="1"/>
</dbReference>
<dbReference type="InterPro" id="IPR044304">
    <property type="entry name" value="NUBPL-like"/>
</dbReference>
<organism evidence="8 9">
    <name type="scientific">Nesidiocoris tenuis</name>
    <dbReference type="NCBI Taxonomy" id="355587"/>
    <lineage>
        <taxon>Eukaryota</taxon>
        <taxon>Metazoa</taxon>
        <taxon>Ecdysozoa</taxon>
        <taxon>Arthropoda</taxon>
        <taxon>Hexapoda</taxon>
        <taxon>Insecta</taxon>
        <taxon>Pterygota</taxon>
        <taxon>Neoptera</taxon>
        <taxon>Paraneoptera</taxon>
        <taxon>Hemiptera</taxon>
        <taxon>Heteroptera</taxon>
        <taxon>Panheteroptera</taxon>
        <taxon>Cimicomorpha</taxon>
        <taxon>Miridae</taxon>
        <taxon>Dicyphina</taxon>
        <taxon>Nesidiocoris</taxon>
    </lineage>
</organism>
<reference evidence="8 9" key="1">
    <citation type="submission" date="2023-09" db="EMBL/GenBank/DDBJ databases">
        <title>Nesidiocoris tenuis whole genome shotgun sequence.</title>
        <authorList>
            <person name="Shibata T."/>
            <person name="Shimoda M."/>
            <person name="Kobayashi T."/>
            <person name="Uehara T."/>
        </authorList>
    </citation>
    <scope>NUCLEOTIDE SEQUENCE [LARGE SCALE GENOMIC DNA]</scope>
    <source>
        <strain evidence="8 9">Japan</strain>
    </source>
</reference>
<evidence type="ECO:0000256" key="7">
    <source>
        <dbReference type="ARBA" id="ARBA00024036"/>
    </source>
</evidence>
<evidence type="ECO:0000256" key="3">
    <source>
        <dbReference type="ARBA" id="ARBA00022741"/>
    </source>
</evidence>
<dbReference type="InterPro" id="IPR019591">
    <property type="entry name" value="Mrp/NBP35_ATP-bd"/>
</dbReference>
<dbReference type="SUPFAM" id="SSF52540">
    <property type="entry name" value="P-loop containing nucleoside triphosphate hydrolases"/>
    <property type="match status" value="1"/>
</dbReference>
<dbReference type="HAMAP" id="MF_02040">
    <property type="entry name" value="Mrp_NBP35"/>
    <property type="match status" value="1"/>
</dbReference>
<evidence type="ECO:0000313" key="9">
    <source>
        <dbReference type="Proteomes" id="UP001307889"/>
    </source>
</evidence>
<evidence type="ECO:0000313" key="8">
    <source>
        <dbReference type="EMBL" id="BES93317.1"/>
    </source>
</evidence>
<sequence>MIISRNILQSIRQLILIESCSPCSRHYGPSACQLRQKAILDSCQKSYFSLGTSAFNSPNSEDVVKKRQAELMAKGLPKKKAIPGVKDIILVVSAKGGVGKSTVAVNVASALARGRPSKIGLLDADIFGPSIPLMMNFGDLTPEVNKDNHMIPLVNYGVKCMSMGFLLSESSAVIWRGLMVMKALEQMTRQVDWTDTECLIVDTPPGTGDTLLSLFQTVPVSGVVMVTTPETLALQVARRGATMIQKLGVPIVGIVSNMSSVICNNCHTDIPIFGDGSEKLAADLGVPLITEIPLTCERDAIIKPAIVQDPNSFKAQKFLQIANFVENFLSSQNNR</sequence>
<proteinExistence type="inferred from homology"/>
<dbReference type="Gene3D" id="3.40.50.300">
    <property type="entry name" value="P-loop containing nucleotide triphosphate hydrolases"/>
    <property type="match status" value="1"/>
</dbReference>
<dbReference type="EMBL" id="AP028912">
    <property type="protein sequence ID" value="BES93317.1"/>
    <property type="molecule type" value="Genomic_DNA"/>
</dbReference>